<dbReference type="AlphaFoldDB" id="A0A834ITN1"/>
<keyword evidence="3" id="KW-1185">Reference proteome</keyword>
<sequence>MSTSITSTQAATILPKPIVTLKKTEEKPLKLHRTSSIDTIKRINTIICSPQTYILPAMLTTWLKTSQTGLQSSAEKSIFMFRSLIFGSVLQKVLSILVQSQIQKNGDSKISLQLLVKALSSIIDAVIFYLAVVLLVAQIALCAFLLNQCVVPIGLNFLFASAASIVYLAYKLNSYEYLKSTGRPKAE</sequence>
<keyword evidence="1" id="KW-0472">Membrane</keyword>
<protein>
    <submittedName>
        <fullName evidence="2">Uncharacterized protein</fullName>
    </submittedName>
</protein>
<evidence type="ECO:0000313" key="3">
    <source>
        <dbReference type="Proteomes" id="UP000625711"/>
    </source>
</evidence>
<keyword evidence="1" id="KW-1133">Transmembrane helix</keyword>
<accession>A0A834ITN1</accession>
<gene>
    <name evidence="2" type="ORF">GWI33_023281</name>
</gene>
<proteinExistence type="predicted"/>
<dbReference type="EMBL" id="JAACXV010000094">
    <property type="protein sequence ID" value="KAF7283643.1"/>
    <property type="molecule type" value="Genomic_DNA"/>
</dbReference>
<feature type="transmembrane region" description="Helical" evidence="1">
    <location>
        <begin position="152"/>
        <end position="170"/>
    </location>
</feature>
<evidence type="ECO:0000313" key="2">
    <source>
        <dbReference type="EMBL" id="KAF7283643.1"/>
    </source>
</evidence>
<feature type="transmembrane region" description="Helical" evidence="1">
    <location>
        <begin position="119"/>
        <end position="146"/>
    </location>
</feature>
<dbReference type="Proteomes" id="UP000625711">
    <property type="component" value="Unassembled WGS sequence"/>
</dbReference>
<comment type="caution">
    <text evidence="2">The sequence shown here is derived from an EMBL/GenBank/DDBJ whole genome shotgun (WGS) entry which is preliminary data.</text>
</comment>
<dbReference type="OrthoDB" id="6761331at2759"/>
<keyword evidence="1" id="KW-0812">Transmembrane</keyword>
<evidence type="ECO:0000256" key="1">
    <source>
        <dbReference type="SAM" id="Phobius"/>
    </source>
</evidence>
<name>A0A834ITN1_RHYFE</name>
<reference evidence="2" key="1">
    <citation type="submission" date="2020-08" db="EMBL/GenBank/DDBJ databases">
        <title>Genome sequencing and assembly of the red palm weevil Rhynchophorus ferrugineus.</title>
        <authorList>
            <person name="Dias G.B."/>
            <person name="Bergman C.M."/>
            <person name="Manee M."/>
        </authorList>
    </citation>
    <scope>NUCLEOTIDE SEQUENCE</scope>
    <source>
        <strain evidence="2">AA-2017</strain>
        <tissue evidence="2">Whole larva</tissue>
    </source>
</reference>
<organism evidence="2 3">
    <name type="scientific">Rhynchophorus ferrugineus</name>
    <name type="common">Red palm weevil</name>
    <name type="synonym">Curculio ferrugineus</name>
    <dbReference type="NCBI Taxonomy" id="354439"/>
    <lineage>
        <taxon>Eukaryota</taxon>
        <taxon>Metazoa</taxon>
        <taxon>Ecdysozoa</taxon>
        <taxon>Arthropoda</taxon>
        <taxon>Hexapoda</taxon>
        <taxon>Insecta</taxon>
        <taxon>Pterygota</taxon>
        <taxon>Neoptera</taxon>
        <taxon>Endopterygota</taxon>
        <taxon>Coleoptera</taxon>
        <taxon>Polyphaga</taxon>
        <taxon>Cucujiformia</taxon>
        <taxon>Curculionidae</taxon>
        <taxon>Dryophthorinae</taxon>
        <taxon>Rhynchophorus</taxon>
    </lineage>
</organism>